<comment type="caution">
    <text evidence="7">The sequence shown here is derived from an EMBL/GenBank/DDBJ whole genome shotgun (WGS) entry which is preliminary data.</text>
</comment>
<feature type="transmembrane region" description="Helical" evidence="4">
    <location>
        <begin position="457"/>
        <end position="474"/>
    </location>
</feature>
<keyword evidence="8" id="KW-1185">Reference proteome</keyword>
<dbReference type="SMART" id="SM00490">
    <property type="entry name" value="HELICc"/>
    <property type="match status" value="1"/>
</dbReference>
<dbReference type="GO" id="GO:0003676">
    <property type="term" value="F:nucleic acid binding"/>
    <property type="evidence" value="ECO:0007669"/>
    <property type="project" value="InterPro"/>
</dbReference>
<keyword evidence="4" id="KW-0812">Transmembrane</keyword>
<dbReference type="CDD" id="cd18787">
    <property type="entry name" value="SF2_C_DEAD"/>
    <property type="match status" value="1"/>
</dbReference>
<reference evidence="7" key="1">
    <citation type="submission" date="2020-05" db="EMBL/GenBank/DDBJ databases">
        <title>Phylogenomic resolution of chytrid fungi.</title>
        <authorList>
            <person name="Stajich J.E."/>
            <person name="Amses K."/>
            <person name="Simmons R."/>
            <person name="Seto K."/>
            <person name="Myers J."/>
            <person name="Bonds A."/>
            <person name="Quandt C.A."/>
            <person name="Barry K."/>
            <person name="Liu P."/>
            <person name="Grigoriev I."/>
            <person name="Longcore J.E."/>
            <person name="James T.Y."/>
        </authorList>
    </citation>
    <scope>NUCLEOTIDE SEQUENCE</scope>
    <source>
        <strain evidence="7">JEL0513</strain>
    </source>
</reference>
<evidence type="ECO:0000259" key="6">
    <source>
        <dbReference type="PROSITE" id="PS51194"/>
    </source>
</evidence>
<feature type="region of interest" description="Disordered" evidence="3">
    <location>
        <begin position="1394"/>
        <end position="1470"/>
    </location>
</feature>
<feature type="transmembrane region" description="Helical" evidence="4">
    <location>
        <begin position="83"/>
        <end position="104"/>
    </location>
</feature>
<evidence type="ECO:0000313" key="8">
    <source>
        <dbReference type="Proteomes" id="UP001211907"/>
    </source>
</evidence>
<protein>
    <submittedName>
        <fullName evidence="7">Uncharacterized protein</fullName>
    </submittedName>
</protein>
<dbReference type="PANTHER" id="PTHR12459:SF15">
    <property type="entry name" value="TRANSMEMBRANE PROTEIN 135"/>
    <property type="match status" value="1"/>
</dbReference>
<dbReference type="InterPro" id="IPR026749">
    <property type="entry name" value="Tmem135"/>
</dbReference>
<dbReference type="Pfam" id="PF00270">
    <property type="entry name" value="DEAD"/>
    <property type="match status" value="1"/>
</dbReference>
<dbReference type="InterPro" id="IPR014001">
    <property type="entry name" value="Helicase_ATP-bd"/>
</dbReference>
<dbReference type="InterPro" id="IPR011545">
    <property type="entry name" value="DEAD/DEAH_box_helicase_dom"/>
</dbReference>
<dbReference type="SMART" id="SM00487">
    <property type="entry name" value="DEXDc"/>
    <property type="match status" value="1"/>
</dbReference>
<feature type="compositionally biased region" description="Low complexity" evidence="3">
    <location>
        <begin position="1543"/>
        <end position="1559"/>
    </location>
</feature>
<feature type="compositionally biased region" description="Basic and acidic residues" evidence="3">
    <location>
        <begin position="27"/>
        <end position="53"/>
    </location>
</feature>
<evidence type="ECO:0000256" key="1">
    <source>
        <dbReference type="ARBA" id="ARBA00022741"/>
    </source>
</evidence>
<feature type="compositionally biased region" description="Polar residues" evidence="3">
    <location>
        <begin position="948"/>
        <end position="957"/>
    </location>
</feature>
<dbReference type="GO" id="GO:0005524">
    <property type="term" value="F:ATP binding"/>
    <property type="evidence" value="ECO:0007669"/>
    <property type="project" value="UniProtKB-KW"/>
</dbReference>
<feature type="region of interest" description="Disordered" evidence="3">
    <location>
        <begin position="1536"/>
        <end position="1607"/>
    </location>
</feature>
<dbReference type="EMBL" id="JADGJH010002216">
    <property type="protein sequence ID" value="KAJ3101565.1"/>
    <property type="molecule type" value="Genomic_DNA"/>
</dbReference>
<feature type="domain" description="Helicase ATP-binding" evidence="5">
    <location>
        <begin position="768"/>
        <end position="967"/>
    </location>
</feature>
<proteinExistence type="predicted"/>
<feature type="compositionally biased region" description="Gly residues" evidence="3">
    <location>
        <begin position="1582"/>
        <end position="1592"/>
    </location>
</feature>
<feature type="region of interest" description="Disordered" evidence="3">
    <location>
        <begin position="1630"/>
        <end position="1650"/>
    </location>
</feature>
<feature type="region of interest" description="Disordered" evidence="3">
    <location>
        <begin position="1494"/>
        <end position="1519"/>
    </location>
</feature>
<keyword evidence="4" id="KW-1133">Transmembrane helix</keyword>
<keyword evidence="2" id="KW-0067">ATP-binding</keyword>
<feature type="region of interest" description="Disordered" evidence="3">
    <location>
        <begin position="576"/>
        <end position="689"/>
    </location>
</feature>
<feature type="region of interest" description="Disordered" evidence="3">
    <location>
        <begin position="948"/>
        <end position="968"/>
    </location>
</feature>
<name>A0AAD5XCK1_9FUNG</name>
<evidence type="ECO:0000256" key="4">
    <source>
        <dbReference type="SAM" id="Phobius"/>
    </source>
</evidence>
<feature type="compositionally biased region" description="Low complexity" evidence="3">
    <location>
        <begin position="1403"/>
        <end position="1422"/>
    </location>
</feature>
<dbReference type="PROSITE" id="PS51192">
    <property type="entry name" value="HELICASE_ATP_BIND_1"/>
    <property type="match status" value="1"/>
</dbReference>
<feature type="transmembrane region" description="Helical" evidence="4">
    <location>
        <begin position="125"/>
        <end position="147"/>
    </location>
</feature>
<evidence type="ECO:0000256" key="2">
    <source>
        <dbReference type="ARBA" id="ARBA00022840"/>
    </source>
</evidence>
<dbReference type="Gene3D" id="3.40.50.300">
    <property type="entry name" value="P-loop containing nucleotide triphosphate hydrolases"/>
    <property type="match status" value="2"/>
</dbReference>
<dbReference type="SUPFAM" id="SSF52540">
    <property type="entry name" value="P-loop containing nucleoside triphosphate hydrolases"/>
    <property type="match status" value="1"/>
</dbReference>
<feature type="compositionally biased region" description="Low complexity" evidence="3">
    <location>
        <begin position="1630"/>
        <end position="1640"/>
    </location>
</feature>
<feature type="transmembrane region" description="Helical" evidence="4">
    <location>
        <begin position="422"/>
        <end position="445"/>
    </location>
</feature>
<keyword evidence="1" id="KW-0547">Nucleotide-binding</keyword>
<evidence type="ECO:0000313" key="7">
    <source>
        <dbReference type="EMBL" id="KAJ3101565.1"/>
    </source>
</evidence>
<dbReference type="InterPro" id="IPR027417">
    <property type="entry name" value="P-loop_NTPase"/>
</dbReference>
<dbReference type="InterPro" id="IPR001650">
    <property type="entry name" value="Helicase_C-like"/>
</dbReference>
<organism evidence="7 8">
    <name type="scientific">Physocladia obscura</name>
    <dbReference type="NCBI Taxonomy" id="109957"/>
    <lineage>
        <taxon>Eukaryota</taxon>
        <taxon>Fungi</taxon>
        <taxon>Fungi incertae sedis</taxon>
        <taxon>Chytridiomycota</taxon>
        <taxon>Chytridiomycota incertae sedis</taxon>
        <taxon>Chytridiomycetes</taxon>
        <taxon>Chytridiales</taxon>
        <taxon>Chytriomycetaceae</taxon>
        <taxon>Physocladia</taxon>
    </lineage>
</organism>
<feature type="compositionally biased region" description="Low complexity" evidence="3">
    <location>
        <begin position="1503"/>
        <end position="1519"/>
    </location>
</feature>
<feature type="compositionally biased region" description="Polar residues" evidence="3">
    <location>
        <begin position="677"/>
        <end position="689"/>
    </location>
</feature>
<accession>A0AAD5XCK1</accession>
<feature type="domain" description="Helicase C-terminal" evidence="6">
    <location>
        <begin position="1033"/>
        <end position="1238"/>
    </location>
</feature>
<gene>
    <name evidence="7" type="ORF">HK100_004519</name>
</gene>
<feature type="compositionally biased region" description="Low complexity" evidence="3">
    <location>
        <begin position="1451"/>
        <end position="1465"/>
    </location>
</feature>
<sequence>MVALRALSDLGSSETLLAANDNDTAANDDHYSGNSNDHPDTTLKPKVKVDSDKNLGYPHSHSHIDKQALRLLFARAVKTGGRAYFLGLALRGSVGFLVALIKVARGRANPSHALRQLYAPTSFRFANMIGGFAFIWNLTGNALLAVISANHHLITENMDTRPEKHEERYNHQYTKNKSFSWVIQNALTHSGITTKQKRMLATFTAGTLAGLAVLFETAENRVAAMQQFGVRALQASYNALETRNIVRFPHGDTALFSFACASIMYAYAMTPDTIPGEYYRWIVDHGRVSAHALGLNRRNNRAHESAAVVAVGLDEMIQSIKSDVVGGVDAAAVTVKNAVDGAVKYYWENVDSRGVLPIVPCEVIHPNELSCLRYNTALVFHTFTGIAPVYAALNFVPMLFLKTRKLLDDPISSISKGIHSTFISSSFLAAYVTIYMAGICAIRNLVRTKVLQRDHKVFYYILGAISSGLSILIERKDRRAELAMYVLPKGLQSLFLVLQRRKWVFHVRGSETVTCCLAMGVLMTFYQWEDKAVSPLVVKIFDKVIGRLEEGQQLHRRFHSNGRIAMDIKRTTRSPSNWTFNTRYERNSNSKRKRETKKGSGAIGRGLALPPSRRLARMEAGSSFRGVGKGTKERQPANAKGLMAFRARPVETRRKGTTPTPTPMSALRRDAAPTRAPQASRTAQKTRTQSIRAAVDAAAKTREHRSKFGLVALADRAPLAALDAIRKADFSTLGLLPPLVAAMQAMFGASNNTNSKPTPVQALAIPASLNLLPSSALLVGAETGSGKTLAYLLPLINRLKSEELQLQPLEEPPADSPPNHLLLASISSSKLRRLHRPRAIILVPSRDLVSQVTDVAKQICAHQVRLTVVALHARPAHPEQLAAKLASTPIDILVATPHTLREYISTRKIGVSRVTELVVDEADTLYDDSNEEDMDYIWAEIKKQTSATIEKSPSNDTKSTDSELNAEAGSTGPITTYISATFPVTMKSKISKTHDGKYLQIATPKLHRPSNSLKQLFMPVTSSTTKAALLLEVLKRSALSNERRVIVFVNSRDTATWLCDYLRSKNIVSEGMGGVFLATGQMDARVREAVLGLFKKRPTSTAVDLKREEALLNVALMNLSEKSSAIPSPPVNDNGNGGATRITKRVLPWSERVVILVSTDVASRGVDTTATDHVVLYDFPRSAIEYLHRVGRTARNGGRGRATSLLTHRDMRVADDIEQRIKRGNMFGRRPAAPVDDGWFADIVDDMLGLFSEKELEAEGGYLVEYIHEVVGRWGRWATRGRTPHERFAAAAVAGRQLLEARNVAAGEATERVERALAAASAGVHLHLHLQSPNQNYGESNNNSEYSNLLDYPTHDPVLREKAVLLLADEMLRASSSSALAAAADRRFNARAVFRSNSPPPSSNKSPHQNQNQNQQTQNHYHQQTRHKYQPQQNNTRTHRDLSADRRHHPQLQPQPQQQQQQQQQALRNPISADAYAQAQAQAAHAYATRAQAQQSQSYSMHTGTQSGRTQSQTSSSASASAVASATAIATSRTYDKSVPLERSSSSLSRGSSLSRSSSMRATRKGSVDNSDLYAHAVNSGGDHGGGVGGSTTGRLAVSSNGRGIQQQQRGLVQIQPPAMPMQMQMQIQQLLQEQQQRRPNLSRSLSRKG</sequence>
<evidence type="ECO:0000259" key="5">
    <source>
        <dbReference type="PROSITE" id="PS51192"/>
    </source>
</evidence>
<keyword evidence="4" id="KW-0472">Membrane</keyword>
<dbReference type="Pfam" id="PF00271">
    <property type="entry name" value="Helicase_C"/>
    <property type="match status" value="1"/>
</dbReference>
<dbReference type="PANTHER" id="PTHR12459">
    <property type="entry name" value="TRANSMEMBRANE PROTEIN 135-RELATED"/>
    <property type="match status" value="1"/>
</dbReference>
<feature type="region of interest" description="Disordered" evidence="3">
    <location>
        <begin position="23"/>
        <end position="55"/>
    </location>
</feature>
<dbReference type="PROSITE" id="PS51194">
    <property type="entry name" value="HELICASE_CTER"/>
    <property type="match status" value="1"/>
</dbReference>
<evidence type="ECO:0000256" key="3">
    <source>
        <dbReference type="SAM" id="MobiDB-lite"/>
    </source>
</evidence>
<feature type="transmembrane region" description="Helical" evidence="4">
    <location>
        <begin position="378"/>
        <end position="401"/>
    </location>
</feature>
<dbReference type="Proteomes" id="UP001211907">
    <property type="component" value="Unassembled WGS sequence"/>
</dbReference>